<dbReference type="AlphaFoldDB" id="A0A1V5MCC0"/>
<feature type="transmembrane region" description="Helical" evidence="1">
    <location>
        <begin position="42"/>
        <end position="61"/>
    </location>
</feature>
<organism evidence="2">
    <name type="scientific">candidate division TA06 bacterium ADurb.Bin417</name>
    <dbReference type="NCBI Taxonomy" id="1852828"/>
    <lineage>
        <taxon>Bacteria</taxon>
        <taxon>Bacteria division TA06</taxon>
    </lineage>
</organism>
<sequence length="76" mass="8483">MALPLVSPFGGEGAIHDWNYLLTRLDRLEACRGIAGAVRFTGVFFLLAGVAAGGWLLWWMFRQRRSEPVEGGFEEL</sequence>
<gene>
    <name evidence="2" type="ORF">BWY73_01288</name>
</gene>
<comment type="caution">
    <text evidence="2">The sequence shown here is derived from an EMBL/GenBank/DDBJ whole genome shotgun (WGS) entry which is preliminary data.</text>
</comment>
<protein>
    <submittedName>
        <fullName evidence="2">Uncharacterized protein</fullName>
    </submittedName>
</protein>
<proteinExistence type="predicted"/>
<accession>A0A1V5MCC0</accession>
<name>A0A1V5MCC0_UNCT6</name>
<keyword evidence="1" id="KW-0472">Membrane</keyword>
<keyword evidence="1" id="KW-0812">Transmembrane</keyword>
<evidence type="ECO:0000256" key="1">
    <source>
        <dbReference type="SAM" id="Phobius"/>
    </source>
</evidence>
<dbReference type="EMBL" id="MWAK01000248">
    <property type="protein sequence ID" value="OPZ90570.1"/>
    <property type="molecule type" value="Genomic_DNA"/>
</dbReference>
<evidence type="ECO:0000313" key="2">
    <source>
        <dbReference type="EMBL" id="OPZ90570.1"/>
    </source>
</evidence>
<reference evidence="2" key="1">
    <citation type="submission" date="2017-02" db="EMBL/GenBank/DDBJ databases">
        <title>Delving into the versatile metabolic prowess of the omnipresent phylum Bacteroidetes.</title>
        <authorList>
            <person name="Nobu M.K."/>
            <person name="Mei R."/>
            <person name="Narihiro T."/>
            <person name="Kuroda K."/>
            <person name="Liu W.-T."/>
        </authorList>
    </citation>
    <scope>NUCLEOTIDE SEQUENCE</scope>
    <source>
        <strain evidence="2">ADurb.Bin417</strain>
    </source>
</reference>
<keyword evidence="1" id="KW-1133">Transmembrane helix</keyword>
<dbReference type="Proteomes" id="UP000485484">
    <property type="component" value="Unassembled WGS sequence"/>
</dbReference>